<name>A0LUJ4_ACIC1</name>
<keyword evidence="2" id="KW-0472">Membrane</keyword>
<dbReference type="OrthoDB" id="3237344at2"/>
<proteinExistence type="predicted"/>
<keyword evidence="4" id="KW-1185">Reference proteome</keyword>
<dbReference type="AlphaFoldDB" id="A0LUJ4"/>
<dbReference type="Proteomes" id="UP000008221">
    <property type="component" value="Chromosome"/>
</dbReference>
<dbReference type="Pfam" id="PF06103">
    <property type="entry name" value="DUF948"/>
    <property type="match status" value="1"/>
</dbReference>
<evidence type="ECO:0000256" key="1">
    <source>
        <dbReference type="SAM" id="MobiDB-lite"/>
    </source>
</evidence>
<evidence type="ECO:0000256" key="2">
    <source>
        <dbReference type="SAM" id="Phobius"/>
    </source>
</evidence>
<feature type="region of interest" description="Disordered" evidence="1">
    <location>
        <begin position="123"/>
        <end position="143"/>
    </location>
</feature>
<dbReference type="EMBL" id="CP000481">
    <property type="protein sequence ID" value="ABK53104.1"/>
    <property type="molecule type" value="Genomic_DNA"/>
</dbReference>
<protein>
    <recommendedName>
        <fullName evidence="5">Secreted protein</fullName>
    </recommendedName>
</protein>
<dbReference type="STRING" id="351607.Acel_1332"/>
<dbReference type="InterPro" id="IPR009293">
    <property type="entry name" value="UPF0478"/>
</dbReference>
<reference evidence="3 4" key="1">
    <citation type="journal article" date="2009" name="Genome Res.">
        <title>Complete genome of the cellulolytic thermophile Acidothermus cellulolyticus 11B provides insights into its ecophysiological and evolutionary adaptations.</title>
        <authorList>
            <person name="Barabote R.D."/>
            <person name="Xie G."/>
            <person name="Leu D.H."/>
            <person name="Normand P."/>
            <person name="Necsulea A."/>
            <person name="Daubin V."/>
            <person name="Medigue C."/>
            <person name="Adney W.S."/>
            <person name="Xu X.C."/>
            <person name="Lapidus A."/>
            <person name="Parales R.E."/>
            <person name="Detter C."/>
            <person name="Pujic P."/>
            <person name="Bruce D."/>
            <person name="Lavire C."/>
            <person name="Challacombe J.F."/>
            <person name="Brettin T.S."/>
            <person name="Berry A.M."/>
        </authorList>
    </citation>
    <scope>NUCLEOTIDE SEQUENCE [LARGE SCALE GENOMIC DNA]</scope>
    <source>
        <strain evidence="4">ATCC 43068 / DSM 8971 / 11B</strain>
    </source>
</reference>
<keyword evidence="2" id="KW-0812">Transmembrane</keyword>
<sequence length="143" mass="15183">MSVGDIAGIIAAGAFVLLVGLAAVPLIKLGKVLDEARRLVRGVTDETVPLIRGVNTTVDHANHQLERVDAITANVQQVTTNISGLTSLFAATLGSPVIKVAAFTYGVRRAIADRKRRDVEKRVRAEMKAARKAATSESAEPAR</sequence>
<feature type="transmembrane region" description="Helical" evidence="2">
    <location>
        <begin position="6"/>
        <end position="27"/>
    </location>
</feature>
<evidence type="ECO:0008006" key="5">
    <source>
        <dbReference type="Google" id="ProtNLM"/>
    </source>
</evidence>
<dbReference type="RefSeq" id="WP_011720167.1">
    <property type="nucleotide sequence ID" value="NC_008578.1"/>
</dbReference>
<dbReference type="HOGENOM" id="CLU_132014_0_0_11"/>
<keyword evidence="2" id="KW-1133">Transmembrane helix</keyword>
<dbReference type="KEGG" id="ace:Acel_1332"/>
<gene>
    <name evidence="3" type="ordered locus">Acel_1332</name>
</gene>
<evidence type="ECO:0000313" key="4">
    <source>
        <dbReference type="Proteomes" id="UP000008221"/>
    </source>
</evidence>
<dbReference type="InParanoid" id="A0LUJ4"/>
<dbReference type="eggNOG" id="COG4768">
    <property type="taxonomic scope" value="Bacteria"/>
</dbReference>
<organism evidence="3 4">
    <name type="scientific">Acidothermus cellulolyticus (strain ATCC 43068 / DSM 8971 / 11B)</name>
    <dbReference type="NCBI Taxonomy" id="351607"/>
    <lineage>
        <taxon>Bacteria</taxon>
        <taxon>Bacillati</taxon>
        <taxon>Actinomycetota</taxon>
        <taxon>Actinomycetes</taxon>
        <taxon>Acidothermales</taxon>
        <taxon>Acidothermaceae</taxon>
        <taxon>Acidothermus</taxon>
    </lineage>
</organism>
<evidence type="ECO:0000313" key="3">
    <source>
        <dbReference type="EMBL" id="ABK53104.1"/>
    </source>
</evidence>
<accession>A0LUJ4</accession>